<evidence type="ECO:0000313" key="3">
    <source>
        <dbReference type="Proteomes" id="UP000604046"/>
    </source>
</evidence>
<dbReference type="AlphaFoldDB" id="A0A812S5D8"/>
<organism evidence="2 3">
    <name type="scientific">Symbiodinium natans</name>
    <dbReference type="NCBI Taxonomy" id="878477"/>
    <lineage>
        <taxon>Eukaryota</taxon>
        <taxon>Sar</taxon>
        <taxon>Alveolata</taxon>
        <taxon>Dinophyceae</taxon>
        <taxon>Suessiales</taxon>
        <taxon>Symbiodiniaceae</taxon>
        <taxon>Symbiodinium</taxon>
    </lineage>
</organism>
<comment type="caution">
    <text evidence="2">The sequence shown here is derived from an EMBL/GenBank/DDBJ whole genome shotgun (WGS) entry which is preliminary data.</text>
</comment>
<feature type="compositionally biased region" description="Basic and acidic residues" evidence="1">
    <location>
        <begin position="240"/>
        <end position="258"/>
    </location>
</feature>
<dbReference type="InterPro" id="IPR038765">
    <property type="entry name" value="Papain-like_cys_pep_sf"/>
</dbReference>
<dbReference type="PANTHER" id="PTHR31354">
    <property type="entry name" value="OS01G0793500 PROTEIN"/>
    <property type="match status" value="1"/>
</dbReference>
<keyword evidence="3" id="KW-1185">Reference proteome</keyword>
<dbReference type="Gene3D" id="3.90.1720.10">
    <property type="entry name" value="endopeptidase domain like (from Nostoc punctiforme)"/>
    <property type="match status" value="1"/>
</dbReference>
<dbReference type="SUPFAM" id="SSF54001">
    <property type="entry name" value="Cysteine proteinases"/>
    <property type="match status" value="1"/>
</dbReference>
<dbReference type="Proteomes" id="UP000604046">
    <property type="component" value="Unassembled WGS sequence"/>
</dbReference>
<gene>
    <name evidence="2" type="ORF">SNAT2548_LOCUS26207</name>
</gene>
<evidence type="ECO:0000313" key="2">
    <source>
        <dbReference type="EMBL" id="CAE7468277.1"/>
    </source>
</evidence>
<sequence length="314" mass="34920">MPGFGLVKNILDTALLFVPDATRGVESSFAKRNVEFLRNYVGSGLKPRKDPGGLLLNESDIRSGDFLGVLRLDGLDPMLAWGMGSHTGHTAVAIWEDGQLYVAESTVNSSYWPTNGIQRTPYRQWITQARAAGYSTVHAPLKEEYRKTFDERMELRKQGSKEATERGEANAFFHKYEGTLVEAPHLQPASETYQLLSPCLALRCMPACALDPCLEYGYHALLTGWIDTLRNNYPHPGRRKTMERCKPPYDTPEGEKQNQHVTGSSFSNLSATELYRRAQAKGMELAEIPAVVEPDGVLYPSIFNNGTTAKSIAM</sequence>
<name>A0A812S5D8_9DINO</name>
<dbReference type="EMBL" id="CAJNDS010002422">
    <property type="protein sequence ID" value="CAE7468277.1"/>
    <property type="molecule type" value="Genomic_DNA"/>
</dbReference>
<dbReference type="OrthoDB" id="432158at2759"/>
<feature type="non-terminal residue" evidence="2">
    <location>
        <position position="314"/>
    </location>
</feature>
<reference evidence="2" key="1">
    <citation type="submission" date="2021-02" db="EMBL/GenBank/DDBJ databases">
        <authorList>
            <person name="Dougan E. K."/>
            <person name="Rhodes N."/>
            <person name="Thang M."/>
            <person name="Chan C."/>
        </authorList>
    </citation>
    <scope>NUCLEOTIDE SEQUENCE</scope>
</reference>
<dbReference type="PANTHER" id="PTHR31354:SF2">
    <property type="entry name" value="OS01G0793500 PROTEIN"/>
    <property type="match status" value="1"/>
</dbReference>
<accession>A0A812S5D8</accession>
<feature type="region of interest" description="Disordered" evidence="1">
    <location>
        <begin position="237"/>
        <end position="264"/>
    </location>
</feature>
<proteinExistence type="predicted"/>
<protein>
    <submittedName>
        <fullName evidence="2">Uncharacterized protein</fullName>
    </submittedName>
</protein>
<evidence type="ECO:0000256" key="1">
    <source>
        <dbReference type="SAM" id="MobiDB-lite"/>
    </source>
</evidence>